<dbReference type="PANTHER" id="PTHR11142">
    <property type="entry name" value="PSEUDOURIDYLATE SYNTHASE"/>
    <property type="match status" value="1"/>
</dbReference>
<reference evidence="8" key="3">
    <citation type="submission" date="2025-09" db="UniProtKB">
        <authorList>
            <consortium name="Ensembl"/>
        </authorList>
    </citation>
    <scope>IDENTIFICATION</scope>
</reference>
<dbReference type="Gene3D" id="3.30.70.580">
    <property type="entry name" value="Pseudouridine synthase I, catalytic domain, N-terminal subdomain"/>
    <property type="match status" value="1"/>
</dbReference>
<evidence type="ECO:0000256" key="5">
    <source>
        <dbReference type="RuleBase" id="RU003792"/>
    </source>
</evidence>
<dbReference type="PANTHER" id="PTHR11142:SF0">
    <property type="entry name" value="TRNA PSEUDOURIDINE SYNTHASE-LIKE 1"/>
    <property type="match status" value="1"/>
</dbReference>
<keyword evidence="3 5" id="KW-0413">Isomerase</keyword>
<keyword evidence="6" id="KW-0472">Membrane</keyword>
<dbReference type="Pfam" id="PF01416">
    <property type="entry name" value="PseudoU_synth_1"/>
    <property type="match status" value="2"/>
</dbReference>
<dbReference type="GO" id="GO:0031119">
    <property type="term" value="P:tRNA pseudouridine synthesis"/>
    <property type="evidence" value="ECO:0007669"/>
    <property type="project" value="TreeGrafter"/>
</dbReference>
<evidence type="ECO:0000313" key="8">
    <source>
        <dbReference type="Ensembl" id="ENSAPEP00000007542.1"/>
    </source>
</evidence>
<protein>
    <recommendedName>
        <fullName evidence="5">tRNA pseudouridine synthase</fullName>
        <ecNumber evidence="5">5.4.99.12</ecNumber>
    </recommendedName>
</protein>
<dbReference type="GO" id="GO:0160147">
    <property type="term" value="F:tRNA pseudouridine(38-40) synthase activity"/>
    <property type="evidence" value="ECO:0007669"/>
    <property type="project" value="UniProtKB-EC"/>
</dbReference>
<keyword evidence="9" id="KW-1185">Reference proteome</keyword>
<dbReference type="EC" id="5.4.99.12" evidence="5"/>
<sequence length="327" mass="37721">MIRCADDMHNLARYLIFFQYIGTRYRGATKVPSHQHDRKGVQDHLEDAIRRLRPNNPVSLSVSSRTDSGVHALSNSAHFDLQRMKDKPPFTEDVLVEALNYHLRTEQIRVTHAHRVPDNFHARHRAQSRTYIYRIALGFSKQSLLPLTDCELCWNLSNTELDVEAMREAAAMLIGTHDFSSFRAISTDTPFKSPVKTLDVVDIQPGSSFASAHFHREIPFWELKFQSRSFLYKQVRRMTGALVAVGQRRLSVPQLRDIMEARDSLIYPKCLAAPANGLFLARVDYREEDLLKCSWILLRMFMLILLSTMLMANPLFPNRPVRPILCR</sequence>
<dbReference type="GO" id="GO:0003723">
    <property type="term" value="F:RNA binding"/>
    <property type="evidence" value="ECO:0007669"/>
    <property type="project" value="InterPro"/>
</dbReference>
<evidence type="ECO:0000256" key="4">
    <source>
        <dbReference type="ARBA" id="ARBA00036943"/>
    </source>
</evidence>
<feature type="domain" description="Pseudouridine synthase I TruA alpha/beta" evidence="7">
    <location>
        <begin position="18"/>
        <end position="123"/>
    </location>
</feature>
<dbReference type="CDD" id="cd02570">
    <property type="entry name" value="PseudoU_synth_EcTruA"/>
    <property type="match status" value="1"/>
</dbReference>
<evidence type="ECO:0000256" key="2">
    <source>
        <dbReference type="ARBA" id="ARBA00022694"/>
    </source>
</evidence>
<name>A0A3P8S608_AMPPE</name>
<dbReference type="InterPro" id="IPR020094">
    <property type="entry name" value="TruA/RsuA/RluB/E/F_N"/>
</dbReference>
<dbReference type="InterPro" id="IPR020095">
    <property type="entry name" value="PsdUridine_synth_TruA_C"/>
</dbReference>
<dbReference type="STRING" id="161767.ENSAPEP00000007542"/>
<evidence type="ECO:0000256" key="3">
    <source>
        <dbReference type="ARBA" id="ARBA00023235"/>
    </source>
</evidence>
<dbReference type="HAMAP" id="MF_00171">
    <property type="entry name" value="TruA"/>
    <property type="match status" value="1"/>
</dbReference>
<evidence type="ECO:0000259" key="7">
    <source>
        <dbReference type="Pfam" id="PF01416"/>
    </source>
</evidence>
<accession>A0A3P8S608</accession>
<reference evidence="8 9" key="1">
    <citation type="submission" date="2018-03" db="EMBL/GenBank/DDBJ databases">
        <title>Finding Nemo's genes: A chromosome-scale reference assembly of the genome of the orange clownfish Amphiprion percula.</title>
        <authorList>
            <person name="Lehmann R."/>
        </authorList>
    </citation>
    <scope>NUCLEOTIDE SEQUENCE</scope>
</reference>
<feature type="domain" description="Pseudouridine synthase I TruA alpha/beta" evidence="7">
    <location>
        <begin position="169"/>
        <end position="285"/>
    </location>
</feature>
<feature type="transmembrane region" description="Helical" evidence="6">
    <location>
        <begin position="295"/>
        <end position="316"/>
    </location>
</feature>
<comment type="catalytic activity">
    <reaction evidence="5">
        <text>uridine(38/39/40) in tRNA = pseudouridine(38/39/40) in tRNA</text>
        <dbReference type="Rhea" id="RHEA:22376"/>
        <dbReference type="Rhea" id="RHEA-COMP:10085"/>
        <dbReference type="Rhea" id="RHEA-COMP:10087"/>
        <dbReference type="ChEBI" id="CHEBI:65314"/>
        <dbReference type="ChEBI" id="CHEBI:65315"/>
        <dbReference type="EC" id="5.4.99.12"/>
    </reaction>
</comment>
<dbReference type="AlphaFoldDB" id="A0A3P8S608"/>
<dbReference type="InterPro" id="IPR020103">
    <property type="entry name" value="PsdUridine_synth_cat_dom_sf"/>
</dbReference>
<evidence type="ECO:0000313" key="9">
    <source>
        <dbReference type="Proteomes" id="UP000265080"/>
    </source>
</evidence>
<organism evidence="8 9">
    <name type="scientific">Amphiprion percula</name>
    <name type="common">Orange clownfish</name>
    <name type="synonym">Lutjanus percula</name>
    <dbReference type="NCBI Taxonomy" id="161767"/>
    <lineage>
        <taxon>Eukaryota</taxon>
        <taxon>Metazoa</taxon>
        <taxon>Chordata</taxon>
        <taxon>Craniata</taxon>
        <taxon>Vertebrata</taxon>
        <taxon>Euteleostomi</taxon>
        <taxon>Actinopterygii</taxon>
        <taxon>Neopterygii</taxon>
        <taxon>Teleostei</taxon>
        <taxon>Neoteleostei</taxon>
        <taxon>Acanthomorphata</taxon>
        <taxon>Ovalentaria</taxon>
        <taxon>Pomacentridae</taxon>
        <taxon>Amphiprion</taxon>
    </lineage>
</organism>
<evidence type="ECO:0000256" key="1">
    <source>
        <dbReference type="ARBA" id="ARBA00009375"/>
    </source>
</evidence>
<comment type="catalytic activity">
    <reaction evidence="4">
        <text>a uridine in tRNA = a pseudouridine in tRNA</text>
        <dbReference type="Rhea" id="RHEA:54572"/>
        <dbReference type="Rhea" id="RHEA-COMP:13339"/>
        <dbReference type="Rhea" id="RHEA-COMP:13934"/>
        <dbReference type="ChEBI" id="CHEBI:65314"/>
        <dbReference type="ChEBI" id="CHEBI:65315"/>
    </reaction>
</comment>
<reference evidence="8" key="2">
    <citation type="submission" date="2025-08" db="UniProtKB">
        <authorList>
            <consortium name="Ensembl"/>
        </authorList>
    </citation>
    <scope>IDENTIFICATION</scope>
</reference>
<dbReference type="InterPro" id="IPR020097">
    <property type="entry name" value="PsdUridine_synth_TruA_a/b_dom"/>
</dbReference>
<dbReference type="FunFam" id="3.30.70.580:FF:000011">
    <property type="entry name" value="tRNA pseudouridine synthase"/>
    <property type="match status" value="1"/>
</dbReference>
<dbReference type="SUPFAM" id="SSF55120">
    <property type="entry name" value="Pseudouridine synthase"/>
    <property type="match status" value="1"/>
</dbReference>
<dbReference type="Ensembl" id="ENSAPET00000007759.1">
    <property type="protein sequence ID" value="ENSAPEP00000007542.1"/>
    <property type="gene ID" value="ENSAPEG00000005452.1"/>
</dbReference>
<proteinExistence type="inferred from homology"/>
<keyword evidence="6" id="KW-1133">Transmembrane helix</keyword>
<dbReference type="InterPro" id="IPR001406">
    <property type="entry name" value="PsdUridine_synth_TruA"/>
</dbReference>
<keyword evidence="2 5" id="KW-0819">tRNA processing</keyword>
<dbReference type="Gene3D" id="3.30.70.660">
    <property type="entry name" value="Pseudouridine synthase I, catalytic domain, C-terminal subdomain"/>
    <property type="match status" value="1"/>
</dbReference>
<dbReference type="GeneTree" id="ENSGT00950000183160"/>
<comment type="similarity">
    <text evidence="1 5">Belongs to the tRNA pseudouridine synthase TruA family.</text>
</comment>
<evidence type="ECO:0000256" key="6">
    <source>
        <dbReference type="SAM" id="Phobius"/>
    </source>
</evidence>
<keyword evidence="6" id="KW-0812">Transmembrane</keyword>
<dbReference type="Proteomes" id="UP000265080">
    <property type="component" value="Chromosome 6"/>
</dbReference>